<evidence type="ECO:0000313" key="1">
    <source>
        <dbReference type="EMBL" id="KAI7986267.1"/>
    </source>
</evidence>
<organism evidence="1 2">
    <name type="scientific">Camellia lanceoleosa</name>
    <dbReference type="NCBI Taxonomy" id="1840588"/>
    <lineage>
        <taxon>Eukaryota</taxon>
        <taxon>Viridiplantae</taxon>
        <taxon>Streptophyta</taxon>
        <taxon>Embryophyta</taxon>
        <taxon>Tracheophyta</taxon>
        <taxon>Spermatophyta</taxon>
        <taxon>Magnoliopsida</taxon>
        <taxon>eudicotyledons</taxon>
        <taxon>Gunneridae</taxon>
        <taxon>Pentapetalae</taxon>
        <taxon>asterids</taxon>
        <taxon>Ericales</taxon>
        <taxon>Theaceae</taxon>
        <taxon>Camellia</taxon>
    </lineage>
</organism>
<dbReference type="EMBL" id="CM045772">
    <property type="protein sequence ID" value="KAI7986267.1"/>
    <property type="molecule type" value="Genomic_DNA"/>
</dbReference>
<proteinExistence type="predicted"/>
<sequence length="438" mass="49654">METLPSKVDGSSSGVQIFGLVLALKLSMTYSASWLRNCHFRALVSSSVGIVEAQRRSLDPLAEISYHNSAFEGPNFGSQGKIVLTSENSNSFNVGVRFDKPIPEGQDLGGQYEADHGFFYNASELQPESTTLKDLQKSINNILLEAIINESENSPFILFMKDIDKFLLENSEAHQVIKYLIHALPSNVVVIGSHTLRTKKEMVAMKCRDRLHELVKEEIEKKDSSTKEWKIAMESSFNRMDNESTGFVSNVPSLWHSCTLLSQKKRKDVITSSVCWTTMAALLVGLCFVIGPVQMLKLYGIPYWGFVMWLDLITYLHHHGHEEKLPWYRGKEWNYLRGGFTTLDRDYGWINNIHHDIGTHVIHHLFPQIPHHHLVEATEAAKPVLGKYYREPKKSGPLLFHLIGNLIRSMKQDHYVSDAGDAVYYQTDPKVSSSSKSE</sequence>
<accession>A0ACC0FDT0</accession>
<dbReference type="Proteomes" id="UP001060215">
    <property type="component" value="Chromosome 15"/>
</dbReference>
<protein>
    <submittedName>
        <fullName evidence="1">Uncharacterized protein</fullName>
    </submittedName>
</protein>
<name>A0ACC0FDT0_9ERIC</name>
<evidence type="ECO:0000313" key="2">
    <source>
        <dbReference type="Proteomes" id="UP001060215"/>
    </source>
</evidence>
<gene>
    <name evidence="1" type="ORF">LOK49_LG14G01003</name>
</gene>
<keyword evidence="2" id="KW-1185">Reference proteome</keyword>
<comment type="caution">
    <text evidence="1">The sequence shown here is derived from an EMBL/GenBank/DDBJ whole genome shotgun (WGS) entry which is preliminary data.</text>
</comment>
<reference evidence="1 2" key="1">
    <citation type="journal article" date="2022" name="Plant J.">
        <title>Chromosome-level genome of Camellia lanceoleosa provides a valuable resource for understanding genome evolution and self-incompatibility.</title>
        <authorList>
            <person name="Gong W."/>
            <person name="Xiao S."/>
            <person name="Wang L."/>
            <person name="Liao Z."/>
            <person name="Chang Y."/>
            <person name="Mo W."/>
            <person name="Hu G."/>
            <person name="Li W."/>
            <person name="Zhao G."/>
            <person name="Zhu H."/>
            <person name="Hu X."/>
            <person name="Ji K."/>
            <person name="Xiang X."/>
            <person name="Song Q."/>
            <person name="Yuan D."/>
            <person name="Jin S."/>
            <person name="Zhang L."/>
        </authorList>
    </citation>
    <scope>NUCLEOTIDE SEQUENCE [LARGE SCALE GENOMIC DNA]</scope>
    <source>
        <strain evidence="1">SQ_2022a</strain>
    </source>
</reference>